<dbReference type="EMBL" id="SRLO01000165">
    <property type="protein sequence ID" value="TNN70266.1"/>
    <property type="molecule type" value="Genomic_DNA"/>
</dbReference>
<dbReference type="Proteomes" id="UP000314294">
    <property type="component" value="Unassembled WGS sequence"/>
</dbReference>
<keyword evidence="3" id="KW-1185">Reference proteome</keyword>
<feature type="region of interest" description="Disordered" evidence="1">
    <location>
        <begin position="1"/>
        <end position="30"/>
    </location>
</feature>
<evidence type="ECO:0000313" key="3">
    <source>
        <dbReference type="Proteomes" id="UP000314294"/>
    </source>
</evidence>
<name>A0A4Z2HWN1_9TELE</name>
<comment type="caution">
    <text evidence="2">The sequence shown here is derived from an EMBL/GenBank/DDBJ whole genome shotgun (WGS) entry which is preliminary data.</text>
</comment>
<gene>
    <name evidence="2" type="ORF">EYF80_019480</name>
</gene>
<organism evidence="2 3">
    <name type="scientific">Liparis tanakae</name>
    <name type="common">Tanaka's snailfish</name>
    <dbReference type="NCBI Taxonomy" id="230148"/>
    <lineage>
        <taxon>Eukaryota</taxon>
        <taxon>Metazoa</taxon>
        <taxon>Chordata</taxon>
        <taxon>Craniata</taxon>
        <taxon>Vertebrata</taxon>
        <taxon>Euteleostomi</taxon>
        <taxon>Actinopterygii</taxon>
        <taxon>Neopterygii</taxon>
        <taxon>Teleostei</taxon>
        <taxon>Neoteleostei</taxon>
        <taxon>Acanthomorphata</taxon>
        <taxon>Eupercaria</taxon>
        <taxon>Perciformes</taxon>
        <taxon>Cottioidei</taxon>
        <taxon>Cottales</taxon>
        <taxon>Liparidae</taxon>
        <taxon>Liparis</taxon>
    </lineage>
</organism>
<reference evidence="2 3" key="1">
    <citation type="submission" date="2019-03" db="EMBL/GenBank/DDBJ databases">
        <title>First draft genome of Liparis tanakae, snailfish: a comprehensive survey of snailfish specific genes.</title>
        <authorList>
            <person name="Kim W."/>
            <person name="Song I."/>
            <person name="Jeong J.-H."/>
            <person name="Kim D."/>
            <person name="Kim S."/>
            <person name="Ryu S."/>
            <person name="Song J.Y."/>
            <person name="Lee S.K."/>
        </authorList>
    </citation>
    <scope>NUCLEOTIDE SEQUENCE [LARGE SCALE GENOMIC DNA]</scope>
    <source>
        <tissue evidence="2">Muscle</tissue>
    </source>
</reference>
<evidence type="ECO:0000313" key="2">
    <source>
        <dbReference type="EMBL" id="TNN70266.1"/>
    </source>
</evidence>
<proteinExistence type="predicted"/>
<dbReference type="AlphaFoldDB" id="A0A4Z2HWN1"/>
<feature type="compositionally biased region" description="Polar residues" evidence="1">
    <location>
        <begin position="11"/>
        <end position="21"/>
    </location>
</feature>
<protein>
    <submittedName>
        <fullName evidence="2">Uncharacterized protein</fullName>
    </submittedName>
</protein>
<sequence length="66" mass="7213">MRPREPRVTGSGRSRSINFQPATLLPSVPPTGYSSMSLKKKPLGRQTASVSVYRVVNILVKLDSSL</sequence>
<accession>A0A4Z2HWN1</accession>
<evidence type="ECO:0000256" key="1">
    <source>
        <dbReference type="SAM" id="MobiDB-lite"/>
    </source>
</evidence>